<dbReference type="RefSeq" id="WP_207250653.1">
    <property type="nucleotide sequence ID" value="NZ_JAFMPM010000006.1"/>
</dbReference>
<dbReference type="Pfam" id="PF25794">
    <property type="entry name" value="SACS"/>
    <property type="match status" value="2"/>
</dbReference>
<keyword evidence="5" id="KW-1185">Reference proteome</keyword>
<evidence type="ECO:0000313" key="3">
    <source>
        <dbReference type="EMBL" id="MBO0612914.1"/>
    </source>
</evidence>
<dbReference type="Gene3D" id="3.30.565.10">
    <property type="entry name" value="Histidine kinase-like ATPase, C-terminal domain"/>
    <property type="match status" value="1"/>
</dbReference>
<feature type="domain" description="Sacsin/Nov" evidence="2">
    <location>
        <begin position="13"/>
        <end position="246"/>
    </location>
</feature>
<dbReference type="EMBL" id="CP072748">
    <property type="protein sequence ID" value="QTX11633.1"/>
    <property type="molecule type" value="Genomic_DNA"/>
</dbReference>
<dbReference type="PANTHER" id="PTHR46919">
    <property type="entry name" value="ZINC FINGER, C3HC4 TYPE (RING FINGER) FAMILY PROTEIN"/>
    <property type="match status" value="1"/>
</dbReference>
<evidence type="ECO:0000313" key="4">
    <source>
        <dbReference type="EMBL" id="QTX11633.1"/>
    </source>
</evidence>
<feature type="domain" description="Sacsin/Nov" evidence="2">
    <location>
        <begin position="1561"/>
        <end position="1691"/>
    </location>
</feature>
<accession>A0A8B0SHL0</accession>
<dbReference type="PANTHER" id="PTHR46919:SF2">
    <property type="entry name" value="SACSIN"/>
    <property type="match status" value="1"/>
</dbReference>
<evidence type="ECO:0000313" key="5">
    <source>
        <dbReference type="Proteomes" id="UP000664466"/>
    </source>
</evidence>
<sequence>MTALTNDNISDIKKNLSDRYKSDFPIIKELIQNADDAKAPRFVFGIHSGIPDCKHPLLQGVGLWCFNDGEFKTADKESIGSMGINAKAGESEPIGKFGLGMKSVFHWCESFLYIAFDKEKSINCSDLINPWNNHKDNYPHKNWEDDWVNYESEDIRILKNEFAGLINKESSWFLLWIPLRTECHLKIPNRTDKKYSSITPNRPGDKLEELNFLTNENLSIQIGKLLPLLANIKEVSFLVNMENWKKYEFTIHLDIKPRLIKPDGENSVTSIGKIKIGTIVEMPIWGKRNRINQCGTLFDKLKHHQYWPEIRYIDKEYGEEKTKEDKSSAEGAILISHQDGVSGKLTMQWAVFLPLEEKTHIKEVKIPNSSRHYHFVLHGQFFIDAGRLGIHSFDSLSKLCINIDDVKNEQSLRQVWNQALAQEMCFPLILPALNEYIKANQLKNNEIEELTIAFKQALEGFEYLKFICNEYSWFRELLPSGSQWRLHKNSDAINILPLPAPPQDSTKRPWEVLPCLAELQNTFFADNNSTAISVAHYQWNEESILSILQKPSASLFAESIQLDYFNDFLSLINPQLGFGKVQQALLKFIREAISHHGQQRLRHNKTKIARVLEHVPAEKRWRFGALEEKSQSNISDDILKALWQCEGEILPIPAFLDSNDKSAQGKPTKQAAEQWLKSLQEFKPEKILHLTKTVLKDLDKNDCLLLIKENQDWRIISAYDAKQDKKIVVSYRELSKSNEKSLLFSFAGKDMHEKIKVLSNCLSSSLVLAIDAEYNEILFDKILPKENEDEAIFNALVKSDEKLNPELLPRKKILEICQITDKAHVIKGVRYVLHANCAYKDNTDAVLWINAHDQSSAWEKLQRKLIGNNHWQVIGPELVNVLSRNTSGILSIKEIKPDKILEELEKLESLTSLQAEDFTTDERTEILNKIADKNFWCRLPWHKTVDGRWVSIEANTYLKTSIELPSSLKDDISIIEPVSEISEKQNWITKLDEQVAISIALDSGKSSEYNKEILTWLGKDKLNLESQEKLKSTKWLLLKNNQILSPNDIITITGLEDAIQKLAASASYAYASDKDLHDSIIQHSAFDKKVKPLFFTKSESVLETLALLMNEVSAYAIGSLCESDDIGKLAKTLADCESAPSWGIIKALLDVKISNDDQKAKFTLDDCKRHLLANFNRLPEKETLINIFDWLQKKNSQQAQSAYAFYLRQMVVAGYVEELLPQIKLLAKDGKSWKLASELCIDAPGVDDAFVLCDEQRSILKNHLNYGNELVDKQTNDSSQSAQLDNYLKLFEGLSKNQLLGLLLILLGKSKDKQEQIKAYLNPFRIDEIFNSLKWNPPILNSLNILNYDFKITRSFEVENKKSCESALVNGLHIKLEKQQKNSKFAETNNILGNRTTFKLKENIDNLFIDKSNLFIDKKEQKVSTRLYLWDNKSISLNNSEHANKIVRETCRWLWTELYLQDEDSLNKLFDQLSESHQLDIDVTRRVIFKHMVPYLDELLNANNESPLKEYLSEAKNIEFGLAINEKSNNQEEKEKLERELKINQEKIIISLKELNVHNYILRKLRDKLSDYQYEASSIPFELFQNADDAVLEMRRYLQEEDFDNKTKHFNIKLEGNVLYISHWGRPINYRGTSEVQKKWPHFAYDLKKMLTLSASGKSDDTGVTGRFGLGFKSVFLACDSPKIISGDLKVNIVAGFLPEVWGGDECIEAVNILIEQTNNPRYQGTLVVLPLSNEAQPADVLSRFQKQQAMLCLTGKMLRSIVINDIAVTWQPNHLNASKTLEFGGLDGKHYLVFRDQLEQGYVAVIFHVSARGFELLTDETPSFWVVAPTRETASVGFVISAPFQIDAGRGKLAGAGTHDDQNKALAEQLGKRFGFALADLYKMDWAVLMPQLGLAEDVSKAEWWTSLWKQFSDSDTWKKDDAPFHLAKSFVKSLLLSWSENTRLIPNGLPQEQARLVQADSISHSIPENWHSSNALQYLRGWATFDKAYPSNKVVTAWVMQIWRELRPDSRISELGLGNLIDLIEDKKCNVELADKLGSFFAIVYQDEKPTDNEKNQLSDIQFLSKQDTYQPSGKLLSAHGADKEEKLRVAFAPDKHVLSDTYQENGKKFFRNCRKQMDCAEELEQWFISASAEKQEAALRYIAKSDDGQKLADKVRNQRTSKWFDKTSLESLIKTWDDNDKKIIRHRLQSDSDVSLSPIVFSSPPEPPESQASLAQIHQWWEEEGRKYYRNKYLSQLYPRGEIPNLTIHENGDYSRQGWMLLLSIGVFQRLGRVRDFGTKGFIEYLQHKGWWDTFCTNPKENGEGWLNMLYEYSESQDYDEEYSYWMTMLPNLFKVALNLNSYVTLFEGIQYRQQENIPNVLNPNLDPLLQGSGFGHISPIRRTLRKGFSLVVRELLRTGIIDTKEAHAHAYMAAPRVQRILAQLSDTDWETYEESLTIYQLLLDSLGEEKATFGGDFDIPLLVLASNKDLLTKISGIKLEEDDEVEGLFE</sequence>
<dbReference type="InterPro" id="IPR058210">
    <property type="entry name" value="SACS/Nov_dom"/>
</dbReference>
<dbReference type="EMBL" id="JAFMPM010000006">
    <property type="protein sequence ID" value="MBO0612914.1"/>
    <property type="molecule type" value="Genomic_DNA"/>
</dbReference>
<dbReference type="NCBIfam" id="NF047352">
    <property type="entry name" value="P_loop_sacsin"/>
    <property type="match status" value="1"/>
</dbReference>
<keyword evidence="1" id="KW-0175">Coiled coil</keyword>
<evidence type="ECO:0000256" key="1">
    <source>
        <dbReference type="SAM" id="Coils"/>
    </source>
</evidence>
<protein>
    <recommendedName>
        <fullName evidence="2">Sacsin/Nov domain-containing protein</fullName>
    </recommendedName>
</protein>
<feature type="coiled-coil region" evidence="1">
    <location>
        <begin position="1520"/>
        <end position="1547"/>
    </location>
</feature>
<dbReference type="InterPro" id="IPR036890">
    <property type="entry name" value="HATPase_C_sf"/>
</dbReference>
<proteinExistence type="predicted"/>
<evidence type="ECO:0000259" key="2">
    <source>
        <dbReference type="Pfam" id="PF25794"/>
    </source>
</evidence>
<dbReference type="SUPFAM" id="SSF55874">
    <property type="entry name" value="ATPase domain of HSP90 chaperone/DNA topoisomerase II/histidine kinase"/>
    <property type="match status" value="2"/>
</dbReference>
<reference evidence="4" key="2">
    <citation type="submission" date="2021-04" db="EMBL/GenBank/DDBJ databases">
        <title>Complete Genome and methylome analysis of Thiothrix fructosivorans ATCC 49748.</title>
        <authorList>
            <person name="Fomenkov A."/>
            <person name="Sun L."/>
            <person name="Vincze T."/>
            <person name="Grabovich M.Y."/>
            <person name="Roberts R.J."/>
        </authorList>
    </citation>
    <scope>NUCLEOTIDE SEQUENCE</scope>
    <source>
        <strain evidence="4">ATCC 49748</strain>
    </source>
</reference>
<name>A0A8B0SHL0_9GAMM</name>
<reference evidence="3 5" key="1">
    <citation type="submission" date="2021-03" db="EMBL/GenBank/DDBJ databases">
        <title>Draft genome and methylome analysis of Thiotrix fructosivoruns ATCC 49748.</title>
        <authorList>
            <person name="Fomenkov A."/>
            <person name="Grabovich M.Y."/>
            <person name="Roberts R.J."/>
        </authorList>
    </citation>
    <scope>NUCLEOTIDE SEQUENCE [LARGE SCALE GENOMIC DNA]</scope>
    <source>
        <strain evidence="3 5">ATCC 49748</strain>
    </source>
</reference>
<organism evidence="4">
    <name type="scientific">Thiothrix fructosivorans</name>
    <dbReference type="NCBI Taxonomy" id="111770"/>
    <lineage>
        <taxon>Bacteria</taxon>
        <taxon>Pseudomonadati</taxon>
        <taxon>Pseudomonadota</taxon>
        <taxon>Gammaproteobacteria</taxon>
        <taxon>Thiotrichales</taxon>
        <taxon>Thiotrichaceae</taxon>
        <taxon>Thiothrix</taxon>
    </lineage>
</organism>
<dbReference type="Proteomes" id="UP000664466">
    <property type="component" value="Unassembled WGS sequence"/>
</dbReference>
<gene>
    <name evidence="4" type="ORF">J1836_004595</name>
    <name evidence="3" type="ORF">J1836_08235</name>
</gene>